<feature type="domain" description="Response regulatory" evidence="3">
    <location>
        <begin position="4"/>
        <end position="120"/>
    </location>
</feature>
<feature type="modified residue" description="4-aspartylphosphate" evidence="2">
    <location>
        <position position="53"/>
    </location>
</feature>
<dbReference type="InterPro" id="IPR011006">
    <property type="entry name" value="CheY-like_superfamily"/>
</dbReference>
<dbReference type="SUPFAM" id="SSF52091">
    <property type="entry name" value="SpoIIaa-like"/>
    <property type="match status" value="1"/>
</dbReference>
<sequence>MALKVLTVDDSKTIRMIVKKAFSPYDCELFEAENGIEGLSLASREKPDLIVLDITMPVMTGTEMLEKLKADPLLKGIPVIMLTAESGRDNVMQIVKMGVKDYMVKPFKGEQLIERIQKIFKLEEKSEGKEEVDTSKLYFSSDGDCMVLTLPAKISRPVSSDIEGHLGNQLKEMLDAGQRKFIMDLRKVAEINISLIKLILHVVQTCQKSNVTVRSVGTVTLSDGLKEFSETSDLTVETSIEAAKATF</sequence>
<dbReference type="GO" id="GO:0000160">
    <property type="term" value="P:phosphorelay signal transduction system"/>
    <property type="evidence" value="ECO:0007669"/>
    <property type="project" value="InterPro"/>
</dbReference>
<evidence type="ECO:0000256" key="2">
    <source>
        <dbReference type="PROSITE-ProRule" id="PRU00169"/>
    </source>
</evidence>
<dbReference type="EMBL" id="OJIN01000192">
    <property type="protein sequence ID" value="SPD75213.1"/>
    <property type="molecule type" value="Genomic_DNA"/>
</dbReference>
<reference evidence="4" key="1">
    <citation type="submission" date="2018-01" db="EMBL/GenBank/DDBJ databases">
        <authorList>
            <person name="Regsiter A."/>
            <person name="William W."/>
        </authorList>
    </citation>
    <scope>NUCLEOTIDE SEQUENCE</scope>
    <source>
        <strain evidence="4">TRIP AH-1</strain>
    </source>
</reference>
<evidence type="ECO:0000256" key="1">
    <source>
        <dbReference type="ARBA" id="ARBA00022553"/>
    </source>
</evidence>
<dbReference type="InterPro" id="IPR001789">
    <property type="entry name" value="Sig_transdc_resp-reg_receiver"/>
</dbReference>
<dbReference type="PROSITE" id="PS50110">
    <property type="entry name" value="RESPONSE_REGULATORY"/>
    <property type="match status" value="1"/>
</dbReference>
<evidence type="ECO:0000259" key="3">
    <source>
        <dbReference type="PROSITE" id="PS50110"/>
    </source>
</evidence>
<proteinExistence type="predicted"/>
<organism evidence="4">
    <name type="scientific">uncultured Desulfobacterium sp</name>
    <dbReference type="NCBI Taxonomy" id="201089"/>
    <lineage>
        <taxon>Bacteria</taxon>
        <taxon>Pseudomonadati</taxon>
        <taxon>Thermodesulfobacteriota</taxon>
        <taxon>Desulfobacteria</taxon>
        <taxon>Desulfobacterales</taxon>
        <taxon>Desulfobacteriaceae</taxon>
        <taxon>Desulfobacterium</taxon>
        <taxon>environmental samples</taxon>
    </lineage>
</organism>
<protein>
    <recommendedName>
        <fullName evidence="3">Response regulatory domain-containing protein</fullName>
    </recommendedName>
</protein>
<dbReference type="InterPro" id="IPR050595">
    <property type="entry name" value="Bact_response_regulator"/>
</dbReference>
<evidence type="ECO:0000313" key="4">
    <source>
        <dbReference type="EMBL" id="SPD75213.1"/>
    </source>
</evidence>
<dbReference type="SMART" id="SM00448">
    <property type="entry name" value="REC"/>
    <property type="match status" value="1"/>
</dbReference>
<dbReference type="Gene3D" id="3.30.750.24">
    <property type="entry name" value="STAS domain"/>
    <property type="match status" value="1"/>
</dbReference>
<dbReference type="Gene3D" id="3.40.50.2300">
    <property type="match status" value="1"/>
</dbReference>
<dbReference type="InterPro" id="IPR036513">
    <property type="entry name" value="STAS_dom_sf"/>
</dbReference>
<accession>A0A445N0K9</accession>
<dbReference type="SUPFAM" id="SSF52172">
    <property type="entry name" value="CheY-like"/>
    <property type="match status" value="1"/>
</dbReference>
<dbReference type="Pfam" id="PF00072">
    <property type="entry name" value="Response_reg"/>
    <property type="match status" value="1"/>
</dbReference>
<name>A0A445N0K9_9BACT</name>
<dbReference type="PANTHER" id="PTHR44591">
    <property type="entry name" value="STRESS RESPONSE REGULATOR PROTEIN 1"/>
    <property type="match status" value="1"/>
</dbReference>
<gene>
    <name evidence="4" type="ORF">PITCH_A50015</name>
</gene>
<dbReference type="AlphaFoldDB" id="A0A445N0K9"/>
<dbReference type="PANTHER" id="PTHR44591:SF3">
    <property type="entry name" value="RESPONSE REGULATORY DOMAIN-CONTAINING PROTEIN"/>
    <property type="match status" value="1"/>
</dbReference>
<keyword evidence="1 2" id="KW-0597">Phosphoprotein</keyword>